<keyword evidence="3" id="KW-1185">Reference proteome</keyword>
<dbReference type="AlphaFoldDB" id="A0A8H4P0V1"/>
<protein>
    <submittedName>
        <fullName evidence="2">Uncharacterized protein</fullName>
    </submittedName>
</protein>
<dbReference type="OrthoDB" id="1689567at2759"/>
<evidence type="ECO:0000256" key="1">
    <source>
        <dbReference type="SAM" id="MobiDB-lite"/>
    </source>
</evidence>
<gene>
    <name evidence="2" type="ORF">F53441_5291</name>
</gene>
<name>A0A8H4P0V1_9HYPO</name>
<reference evidence="2" key="1">
    <citation type="submission" date="2020-01" db="EMBL/GenBank/DDBJ databases">
        <title>Identification and distribution of gene clusters putatively required for synthesis of sphingolipid metabolism inhibitors in phylogenetically diverse species of the filamentous fungus Fusarium.</title>
        <authorList>
            <person name="Kim H.-S."/>
            <person name="Busman M."/>
            <person name="Brown D.W."/>
            <person name="Divon H."/>
            <person name="Uhlig S."/>
            <person name="Proctor R.H."/>
        </authorList>
    </citation>
    <scope>NUCLEOTIDE SEQUENCE</scope>
    <source>
        <strain evidence="2">NRRL 53441</strain>
    </source>
</reference>
<evidence type="ECO:0000313" key="3">
    <source>
        <dbReference type="Proteomes" id="UP000605986"/>
    </source>
</evidence>
<dbReference type="EMBL" id="JAADJG010000209">
    <property type="protein sequence ID" value="KAF4451816.1"/>
    <property type="molecule type" value="Genomic_DNA"/>
</dbReference>
<sequence length="245" mass="26999">MATFAVESGDNGLGEDAGTTPFNLDPSSSSDTDEQMIVFYMIPPDVFTVISRTRCRQHSMNVTQHGEEGNSLDKTNLRPKGSCNDIDSRDDRFAEVTACPVEIRGQSVAICRNLVDLALDLGPDMILWVFSTQGWAQAWALRPGREDVPRTVVQADGSLRQVDSKGDYIMTEVDEAVAAPDVSFKSLTNAEMALKMKTDTTTLIPPAEQFHRFATRIPGEASRRRVSVKLMDELNGIAWVDVELS</sequence>
<dbReference type="Proteomes" id="UP000605986">
    <property type="component" value="Unassembled WGS sequence"/>
</dbReference>
<accession>A0A8H4P0V1</accession>
<organism evidence="2 3">
    <name type="scientific">Fusarium austroafricanum</name>
    <dbReference type="NCBI Taxonomy" id="2364996"/>
    <lineage>
        <taxon>Eukaryota</taxon>
        <taxon>Fungi</taxon>
        <taxon>Dikarya</taxon>
        <taxon>Ascomycota</taxon>
        <taxon>Pezizomycotina</taxon>
        <taxon>Sordariomycetes</taxon>
        <taxon>Hypocreomycetidae</taxon>
        <taxon>Hypocreales</taxon>
        <taxon>Nectriaceae</taxon>
        <taxon>Fusarium</taxon>
        <taxon>Fusarium concolor species complex</taxon>
    </lineage>
</organism>
<comment type="caution">
    <text evidence="2">The sequence shown here is derived from an EMBL/GenBank/DDBJ whole genome shotgun (WGS) entry which is preliminary data.</text>
</comment>
<proteinExistence type="predicted"/>
<feature type="compositionally biased region" description="Polar residues" evidence="1">
    <location>
        <begin position="20"/>
        <end position="30"/>
    </location>
</feature>
<evidence type="ECO:0000313" key="2">
    <source>
        <dbReference type="EMBL" id="KAF4451816.1"/>
    </source>
</evidence>
<feature type="region of interest" description="Disordered" evidence="1">
    <location>
        <begin position="1"/>
        <end position="30"/>
    </location>
</feature>